<dbReference type="PANTHER" id="PTHR14445:SF36">
    <property type="entry name" value="FI03272P-RELATED"/>
    <property type="match status" value="1"/>
</dbReference>
<organism evidence="4 5">
    <name type="scientific">Diversispora eburnea</name>
    <dbReference type="NCBI Taxonomy" id="1213867"/>
    <lineage>
        <taxon>Eukaryota</taxon>
        <taxon>Fungi</taxon>
        <taxon>Fungi incertae sedis</taxon>
        <taxon>Mucoromycota</taxon>
        <taxon>Glomeromycotina</taxon>
        <taxon>Glomeromycetes</taxon>
        <taxon>Diversisporales</taxon>
        <taxon>Diversisporaceae</taxon>
        <taxon>Diversispora</taxon>
    </lineage>
</organism>
<feature type="compositionally biased region" description="Polar residues" evidence="2">
    <location>
        <begin position="1150"/>
        <end position="1170"/>
    </location>
</feature>
<feature type="compositionally biased region" description="Low complexity" evidence="2">
    <location>
        <begin position="216"/>
        <end position="232"/>
    </location>
</feature>
<dbReference type="InterPro" id="IPR003169">
    <property type="entry name" value="GYF"/>
</dbReference>
<dbReference type="SMART" id="SM00444">
    <property type="entry name" value="GYF"/>
    <property type="match status" value="1"/>
</dbReference>
<proteinExistence type="predicted"/>
<feature type="compositionally biased region" description="Polar residues" evidence="2">
    <location>
        <begin position="853"/>
        <end position="863"/>
    </location>
</feature>
<evidence type="ECO:0000259" key="3">
    <source>
        <dbReference type="PROSITE" id="PS50829"/>
    </source>
</evidence>
<dbReference type="EMBL" id="CAJVPK010000071">
    <property type="protein sequence ID" value="CAG8442729.1"/>
    <property type="molecule type" value="Genomic_DNA"/>
</dbReference>
<dbReference type="SUPFAM" id="SSF55277">
    <property type="entry name" value="GYF domain"/>
    <property type="match status" value="1"/>
</dbReference>
<reference evidence="4" key="1">
    <citation type="submission" date="2021-06" db="EMBL/GenBank/DDBJ databases">
        <authorList>
            <person name="Kallberg Y."/>
            <person name="Tangrot J."/>
            <person name="Rosling A."/>
        </authorList>
    </citation>
    <scope>NUCLEOTIDE SEQUENCE</scope>
    <source>
        <strain evidence="4">AZ414A</strain>
    </source>
</reference>
<dbReference type="InterPro" id="IPR051640">
    <property type="entry name" value="GRB10-interact_GYF"/>
</dbReference>
<accession>A0A9N8V932</accession>
<feature type="region of interest" description="Disordered" evidence="2">
    <location>
        <begin position="1105"/>
        <end position="1196"/>
    </location>
</feature>
<keyword evidence="1" id="KW-0175">Coiled coil</keyword>
<feature type="region of interest" description="Disordered" evidence="2">
    <location>
        <begin position="182"/>
        <end position="243"/>
    </location>
</feature>
<feature type="region of interest" description="Disordered" evidence="2">
    <location>
        <begin position="255"/>
        <end position="301"/>
    </location>
</feature>
<comment type="caution">
    <text evidence="4">The sequence shown here is derived from an EMBL/GenBank/DDBJ whole genome shotgun (WGS) entry which is preliminary data.</text>
</comment>
<dbReference type="PANTHER" id="PTHR14445">
    <property type="entry name" value="GRB10 INTERACTING GYF PROTEIN"/>
    <property type="match status" value="1"/>
</dbReference>
<feature type="compositionally biased region" description="Low complexity" evidence="2">
    <location>
        <begin position="1139"/>
        <end position="1149"/>
    </location>
</feature>
<dbReference type="PROSITE" id="PS50829">
    <property type="entry name" value="GYF"/>
    <property type="match status" value="1"/>
</dbReference>
<dbReference type="Gene3D" id="3.30.1490.40">
    <property type="match status" value="1"/>
</dbReference>
<dbReference type="Proteomes" id="UP000789706">
    <property type="component" value="Unassembled WGS sequence"/>
</dbReference>
<dbReference type="GO" id="GO:0005829">
    <property type="term" value="C:cytosol"/>
    <property type="evidence" value="ECO:0007669"/>
    <property type="project" value="TreeGrafter"/>
</dbReference>
<feature type="coiled-coil region" evidence="1">
    <location>
        <begin position="371"/>
        <end position="405"/>
    </location>
</feature>
<keyword evidence="5" id="KW-1185">Reference proteome</keyword>
<gene>
    <name evidence="4" type="ORF">DEBURN_LOCUS1568</name>
</gene>
<feature type="region of interest" description="Disordered" evidence="2">
    <location>
        <begin position="1"/>
        <end position="59"/>
    </location>
</feature>
<feature type="compositionally biased region" description="Low complexity" evidence="2">
    <location>
        <begin position="1171"/>
        <end position="1191"/>
    </location>
</feature>
<feature type="region of interest" description="Disordered" evidence="2">
    <location>
        <begin position="76"/>
        <end position="100"/>
    </location>
</feature>
<dbReference type="OrthoDB" id="6415790at2759"/>
<feature type="region of interest" description="Disordered" evidence="2">
    <location>
        <begin position="818"/>
        <end position="878"/>
    </location>
</feature>
<dbReference type="InterPro" id="IPR035445">
    <property type="entry name" value="GYF-like_dom_sf"/>
</dbReference>
<protein>
    <submittedName>
        <fullName evidence="4">1823_t:CDS:1</fullName>
    </submittedName>
</protein>
<dbReference type="Pfam" id="PF02213">
    <property type="entry name" value="GYF"/>
    <property type="match status" value="1"/>
</dbReference>
<feature type="compositionally biased region" description="Low complexity" evidence="2">
    <location>
        <begin position="39"/>
        <end position="59"/>
    </location>
</feature>
<sequence>MATSNTMNFGPEWMRRFPKTQTSDNNRSTSPTLSSNVPTNSSSILGSTNNNTNTSVNTGTNTHSWSFVAAANSSNTTTNRSLHHEASEKSDVPGAGDSELNPFKYSKEKMLKLYKPVGLPLEFERHEYVTSEEPLQPMALINLSEHEHKLLTGTSVNSDLTRRMVSNATGGGTVTVNERVSERERVPFSPRGEKHVGTGLTSPRTERFTGITGVLSGRTSPRSSRPPRISGSANSLSADDPVWNGVTRHAVGTFDSNGVFRIPGSNNTDDESIDKSKKDDFEHNNKTEQEFEKKNPADHSDEETYYNLQEKLVNQKIEYQNENINEIDINSKSTYMEGSHSSLREEQNTIEQDGQQEKEREQDCDDEPDKVKNLDQQLLEQHELLQQLELHEKEMEEEDDDVLKEAFSYTNVVGNTPPMSPTKSTKYSSTHSIIGTSNAFGDTSSGASSLFSGSVITSDTRKQAPEQQKWLYRDPSGPFSSQEMNDWYKGGFFVLSLLVKRVEDPTFEPLGALIRKTGDDERPFSASITRPSLTIAMPNNSSRVINDPFPRTWATPNSPSTAQLFLDHQQRFNPFGGTASVPTTPFDRYQFGGVFGRNDVTSGWNDLGTANNTWGQTEGYSSNAGNLSPRLQAPNSPPPLFNNTASFNVSPPPTYLEQQRALTSQIERQQFLMLQQRQQLSQSAYPDGFIRQQHQSHQNFVGISGPVSAPITNAPNSPFIDSLTRSTGVSQSDDLGYFNLRKEINLGMQQSAIIEPLQNQNRTNERQYDITGGQISEPSFDNKILSGVTESITKPILGDDEVFSKKIEENLINQEKVESKLKSEESAPQLTQNEGTLRSKPSLREIQAEEELSNSAWGNNTFTIPAPWGKDEDHSSQKTLSIREIQELETKQSTERHIPERHISERKFSTSSTINATPAPWAKDEDHTVLKAPSIREIQEMEAKQAAERQASEKKVTTTNATTTVTKEDTVPSSISWGIVVPTSSNESNSSSLSTSPVVTAPAWQSNNPPPKKTLREIQKEEEEATKRRNKFREIQQAAINNANVPNVTTTQSNMGKRYADTVLVGNVNVGPKNLQKPPTNTMNNAWTTVASKSSRAVTTNISTTNVGTVGSGVIKPGGVSKDSPNVWDNDHKSINGLQNSSRSQNQSNKVSEAQKSSARGVNTGISKPVTTNSTVKSNNNSASGNSSEYSAPKPPSEEFLKWCRHALRGLNNVNVDEFLQMLLSFPLDPPPATIEIIQDSIYANSPTLDGRRFADEFIKRRKADANGLPMSFSHADNKLNKDLTTGNNSKEDYTGNGAGAFKVVTAKKNKKKQIN</sequence>
<evidence type="ECO:0000313" key="5">
    <source>
        <dbReference type="Proteomes" id="UP000789706"/>
    </source>
</evidence>
<feature type="compositionally biased region" description="Basic and acidic residues" evidence="2">
    <location>
        <begin position="273"/>
        <end position="299"/>
    </location>
</feature>
<feature type="compositionally biased region" description="Low complexity" evidence="2">
    <location>
        <begin position="984"/>
        <end position="999"/>
    </location>
</feature>
<feature type="domain" description="GYF" evidence="3">
    <location>
        <begin position="467"/>
        <end position="511"/>
    </location>
</feature>
<feature type="compositionally biased region" description="Basic and acidic residues" evidence="2">
    <location>
        <begin position="82"/>
        <end position="91"/>
    </location>
</feature>
<feature type="compositionally biased region" description="Polar residues" evidence="2">
    <location>
        <begin position="19"/>
        <end position="38"/>
    </location>
</feature>
<evidence type="ECO:0000256" key="1">
    <source>
        <dbReference type="SAM" id="Coils"/>
    </source>
</evidence>
<feature type="region of interest" description="Disordered" evidence="2">
    <location>
        <begin position="984"/>
        <end position="1027"/>
    </location>
</feature>
<evidence type="ECO:0000313" key="4">
    <source>
        <dbReference type="EMBL" id="CAG8442729.1"/>
    </source>
</evidence>
<name>A0A9N8V932_9GLOM</name>
<feature type="region of interest" description="Disordered" evidence="2">
    <location>
        <begin position="335"/>
        <end position="369"/>
    </location>
</feature>
<evidence type="ECO:0000256" key="2">
    <source>
        <dbReference type="SAM" id="MobiDB-lite"/>
    </source>
</evidence>
<feature type="compositionally biased region" description="Basic and acidic residues" evidence="2">
    <location>
        <begin position="182"/>
        <end position="196"/>
    </location>
</feature>